<dbReference type="Gene3D" id="3.40.50.2300">
    <property type="match status" value="1"/>
</dbReference>
<evidence type="ECO:0000259" key="3">
    <source>
        <dbReference type="PROSITE" id="PS50110"/>
    </source>
</evidence>
<feature type="domain" description="Response regulatory" evidence="3">
    <location>
        <begin position="45"/>
        <end position="162"/>
    </location>
</feature>
<gene>
    <name evidence="4" type="ORF">A6A05_14390</name>
</gene>
<dbReference type="InterPro" id="IPR011006">
    <property type="entry name" value="CheY-like_superfamily"/>
</dbReference>
<dbReference type="SMART" id="SM00448">
    <property type="entry name" value="REC"/>
    <property type="match status" value="1"/>
</dbReference>
<dbReference type="PANTHER" id="PTHR43156">
    <property type="entry name" value="STAGE II SPORULATION PROTEIN E-RELATED"/>
    <property type="match status" value="1"/>
</dbReference>
<reference evidence="4 5" key="1">
    <citation type="submission" date="2016-04" db="EMBL/GenBank/DDBJ databases">
        <title>Draft genome sequence of freshwater magnetotactic bacteria Magnetospirillum marisnigri SP-1 and Magnetospirillum moscoviense BB-1.</title>
        <authorList>
            <person name="Koziaeva V."/>
            <person name="Dziuba M.V."/>
            <person name="Ivanov T.M."/>
            <person name="Kuznetsov B."/>
            <person name="Grouzdev D.S."/>
        </authorList>
    </citation>
    <scope>NUCLEOTIDE SEQUENCE [LARGE SCALE GENOMIC DNA]</scope>
    <source>
        <strain evidence="4 5">BB-1</strain>
    </source>
</reference>
<keyword evidence="2" id="KW-0597">Phosphoprotein</keyword>
<dbReference type="Pfam" id="PF00072">
    <property type="entry name" value="Response_reg"/>
    <property type="match status" value="1"/>
</dbReference>
<dbReference type="InterPro" id="IPR001789">
    <property type="entry name" value="Sig_transdc_resp-reg_receiver"/>
</dbReference>
<dbReference type="Gene3D" id="3.60.40.10">
    <property type="entry name" value="PPM-type phosphatase domain"/>
    <property type="match status" value="1"/>
</dbReference>
<organism evidence="4 5">
    <name type="scientific">Magnetospirillum moscoviense</name>
    <dbReference type="NCBI Taxonomy" id="1437059"/>
    <lineage>
        <taxon>Bacteria</taxon>
        <taxon>Pseudomonadati</taxon>
        <taxon>Pseudomonadota</taxon>
        <taxon>Alphaproteobacteria</taxon>
        <taxon>Rhodospirillales</taxon>
        <taxon>Rhodospirillaceae</taxon>
        <taxon>Magnetospirillum</taxon>
    </lineage>
</organism>
<dbReference type="SMART" id="SM00331">
    <property type="entry name" value="PP2C_SIG"/>
    <property type="match status" value="1"/>
</dbReference>
<dbReference type="OrthoDB" id="9811749at2"/>
<comment type="caution">
    <text evidence="4">The sequence shown here is derived from an EMBL/GenBank/DDBJ whole genome shotgun (WGS) entry which is preliminary data.</text>
</comment>
<dbReference type="Pfam" id="PF07228">
    <property type="entry name" value="SpoIIE"/>
    <property type="match status" value="1"/>
</dbReference>
<keyword evidence="1" id="KW-0378">Hydrolase</keyword>
<proteinExistence type="predicted"/>
<evidence type="ECO:0000256" key="2">
    <source>
        <dbReference type="PROSITE-ProRule" id="PRU00169"/>
    </source>
</evidence>
<dbReference type="AlphaFoldDB" id="A0A178MJG4"/>
<dbReference type="InterPro" id="IPR052016">
    <property type="entry name" value="Bact_Sigma-Reg"/>
</dbReference>
<evidence type="ECO:0000256" key="1">
    <source>
        <dbReference type="ARBA" id="ARBA00022801"/>
    </source>
</evidence>
<dbReference type="PROSITE" id="PS50110">
    <property type="entry name" value="RESPONSE_REGULATORY"/>
    <property type="match status" value="1"/>
</dbReference>
<feature type="modified residue" description="4-aspartylphosphate" evidence="2">
    <location>
        <position position="97"/>
    </location>
</feature>
<dbReference type="InterPro" id="IPR001932">
    <property type="entry name" value="PPM-type_phosphatase-like_dom"/>
</dbReference>
<dbReference type="STRING" id="1437059.A6A05_14390"/>
<dbReference type="Proteomes" id="UP000078543">
    <property type="component" value="Unassembled WGS sequence"/>
</dbReference>
<keyword evidence="5" id="KW-1185">Reference proteome</keyword>
<dbReference type="SUPFAM" id="SSF52172">
    <property type="entry name" value="CheY-like"/>
    <property type="match status" value="1"/>
</dbReference>
<dbReference type="GO" id="GO:0016791">
    <property type="term" value="F:phosphatase activity"/>
    <property type="evidence" value="ECO:0007669"/>
    <property type="project" value="TreeGrafter"/>
</dbReference>
<dbReference type="InterPro" id="IPR036457">
    <property type="entry name" value="PPM-type-like_dom_sf"/>
</dbReference>
<dbReference type="GO" id="GO:0000160">
    <property type="term" value="P:phosphorelay signal transduction system"/>
    <property type="evidence" value="ECO:0007669"/>
    <property type="project" value="InterPro"/>
</dbReference>
<dbReference type="EMBL" id="LWQU01000154">
    <property type="protein sequence ID" value="OAN48816.1"/>
    <property type="molecule type" value="Genomic_DNA"/>
</dbReference>
<name>A0A178MJG4_9PROT</name>
<evidence type="ECO:0000313" key="4">
    <source>
        <dbReference type="EMBL" id="OAN48816.1"/>
    </source>
</evidence>
<dbReference type="RefSeq" id="WP_068502369.1">
    <property type="nucleotide sequence ID" value="NZ_LWQU01000154.1"/>
</dbReference>
<accession>A0A178MJG4</accession>
<dbReference type="CDD" id="cd00156">
    <property type="entry name" value="REC"/>
    <property type="match status" value="1"/>
</dbReference>
<sequence>MGGSDTLKTGLLVIEQGPHTTILRPQSAEIPRLSVNAFSIDRPVRVLLVEDDPGDARLVWEALQASDEARFKVTHVRSIADAKTQLETPGWDAVLLDLTLPDSAGIGTLGKIQAVARSLPIVVMTGLSDPKLANYALEVGAQDFLVKGDVSSGMVARAIRYAIARMKTQQAFQSLVTMLEAERSRMQQEIDAARSMQFALLPRPDRLRPRLDHLGLMVETYFEPSSGIGGDLWSSLDCGDNAIGFLAFDFSGHGVQAALNAFRLHALIHDHSNLASDPAALLTALNVAMKPLLPTGQYATVFYGIIDCAANELRWAAGGWPPPLHFSGDAPPVALDTRGLPLGISNKAFYETSTIPFGLNDQLVLYSDALPETCNAEGTMLDQTGTIELAANCRGAAIGSRLQALLDGFFARNTVGVDDDLTILWISRSRPPGP</sequence>
<evidence type="ECO:0000313" key="5">
    <source>
        <dbReference type="Proteomes" id="UP000078543"/>
    </source>
</evidence>
<protein>
    <recommendedName>
        <fullName evidence="3">Response regulatory domain-containing protein</fullName>
    </recommendedName>
</protein>
<dbReference type="PANTHER" id="PTHR43156:SF2">
    <property type="entry name" value="STAGE II SPORULATION PROTEIN E"/>
    <property type="match status" value="1"/>
</dbReference>